<dbReference type="AlphaFoldDB" id="A0A5A7T6F9"/>
<name>A0A5A7T6F9_CUCMM</name>
<proteinExistence type="predicted"/>
<organism evidence="1 3">
    <name type="scientific">Cucumis melo var. makuwa</name>
    <name type="common">Oriental melon</name>
    <dbReference type="NCBI Taxonomy" id="1194695"/>
    <lineage>
        <taxon>Eukaryota</taxon>
        <taxon>Viridiplantae</taxon>
        <taxon>Streptophyta</taxon>
        <taxon>Embryophyta</taxon>
        <taxon>Tracheophyta</taxon>
        <taxon>Spermatophyta</taxon>
        <taxon>Magnoliopsida</taxon>
        <taxon>eudicotyledons</taxon>
        <taxon>Gunneridae</taxon>
        <taxon>Pentapetalae</taxon>
        <taxon>rosids</taxon>
        <taxon>fabids</taxon>
        <taxon>Cucurbitales</taxon>
        <taxon>Cucurbitaceae</taxon>
        <taxon>Benincaseae</taxon>
        <taxon>Cucumis</taxon>
    </lineage>
</organism>
<evidence type="ECO:0000313" key="4">
    <source>
        <dbReference type="Proteomes" id="UP000321947"/>
    </source>
</evidence>
<reference evidence="3 4" key="1">
    <citation type="submission" date="2019-08" db="EMBL/GenBank/DDBJ databases">
        <title>Draft genome sequences of two oriental melons (Cucumis melo L. var makuwa).</title>
        <authorList>
            <person name="Kwon S.-Y."/>
        </authorList>
    </citation>
    <scope>NUCLEOTIDE SEQUENCE [LARGE SCALE GENOMIC DNA]</scope>
    <source>
        <strain evidence="4">cv. Chang Bougi</strain>
        <strain evidence="3">cv. SW 3</strain>
        <tissue evidence="1">Leaf</tissue>
    </source>
</reference>
<evidence type="ECO:0000313" key="1">
    <source>
        <dbReference type="EMBL" id="KAA0039074.1"/>
    </source>
</evidence>
<accession>A0A5A7T6F9</accession>
<evidence type="ECO:0000313" key="3">
    <source>
        <dbReference type="Proteomes" id="UP000321393"/>
    </source>
</evidence>
<gene>
    <name evidence="2" type="ORF">E5676_scaffold252G00060</name>
    <name evidence="1" type="ORF">E6C27_scaffold84G001710</name>
</gene>
<dbReference type="EMBL" id="SSTD01017590">
    <property type="protein sequence ID" value="TYJ99731.1"/>
    <property type="molecule type" value="Genomic_DNA"/>
</dbReference>
<dbReference type="Proteomes" id="UP000321947">
    <property type="component" value="Unassembled WGS sequence"/>
</dbReference>
<protein>
    <submittedName>
        <fullName evidence="1">Keratin, type I cytoskeletal 10-like</fullName>
    </submittedName>
</protein>
<sequence>MVGKMKARLIELEANLEGESTRMTEMEVVNEGIRVPCAPNQRDIPLFGMRLWKLEVPIFKGEEEENVDEWLHHVERYFVVNRLTERDKLEAAVLCLEVEALD</sequence>
<dbReference type="OrthoDB" id="1435174at2759"/>
<dbReference type="Proteomes" id="UP000321393">
    <property type="component" value="Unassembled WGS sequence"/>
</dbReference>
<evidence type="ECO:0000313" key="2">
    <source>
        <dbReference type="EMBL" id="TYJ99731.1"/>
    </source>
</evidence>
<dbReference type="EMBL" id="SSTE01018486">
    <property type="protein sequence ID" value="KAA0039074.1"/>
    <property type="molecule type" value="Genomic_DNA"/>
</dbReference>
<comment type="caution">
    <text evidence="1">The sequence shown here is derived from an EMBL/GenBank/DDBJ whole genome shotgun (WGS) entry which is preliminary data.</text>
</comment>